<accession>D4ZEA7</accession>
<evidence type="ECO:0000256" key="2">
    <source>
        <dbReference type="ARBA" id="ARBA00021549"/>
    </source>
</evidence>
<dbReference type="Pfam" id="PF12019">
    <property type="entry name" value="GspH"/>
    <property type="match status" value="1"/>
</dbReference>
<organism evidence="12 13">
    <name type="scientific">Shewanella violacea (strain JCM 10179 / CIP 106290 / LMG 19151 / DSS12)</name>
    <dbReference type="NCBI Taxonomy" id="637905"/>
    <lineage>
        <taxon>Bacteria</taxon>
        <taxon>Pseudomonadati</taxon>
        <taxon>Pseudomonadota</taxon>
        <taxon>Gammaproteobacteria</taxon>
        <taxon>Alteromonadales</taxon>
        <taxon>Shewanellaceae</taxon>
        <taxon>Shewanella</taxon>
    </lineage>
</organism>
<keyword evidence="7" id="KW-1133">Transmembrane helix</keyword>
<proteinExistence type="inferred from homology"/>
<dbReference type="PRINTS" id="PR00885">
    <property type="entry name" value="BCTERIALGSPH"/>
</dbReference>
<evidence type="ECO:0000256" key="1">
    <source>
        <dbReference type="ARBA" id="ARBA00004377"/>
    </source>
</evidence>
<dbReference type="EMBL" id="AP011177">
    <property type="protein sequence ID" value="BAJ04168.1"/>
    <property type="molecule type" value="Genomic_DNA"/>
</dbReference>
<gene>
    <name evidence="12" type="primary">gspH</name>
    <name evidence="12" type="ordered locus">SVI_4197</name>
</gene>
<evidence type="ECO:0000256" key="9">
    <source>
        <dbReference type="ARBA" id="ARBA00025772"/>
    </source>
</evidence>
<reference evidence="13" key="1">
    <citation type="journal article" date="2010" name="Mol. Biosyst.">
        <title>Complete genome sequence and comparative analysis of Shewanella violacea, a psychrophilic and piezophilic bacterium from deep sea floor sediments.</title>
        <authorList>
            <person name="Aono E."/>
            <person name="Baba T."/>
            <person name="Ara T."/>
            <person name="Nishi T."/>
            <person name="Nakamichi T."/>
            <person name="Inamoto E."/>
            <person name="Toyonaga H."/>
            <person name="Hasegawa M."/>
            <person name="Takai Y."/>
            <person name="Okumura Y."/>
            <person name="Baba M."/>
            <person name="Tomita M."/>
            <person name="Kato C."/>
            <person name="Oshima T."/>
            <person name="Nakasone K."/>
            <person name="Mori H."/>
        </authorList>
    </citation>
    <scope>NUCLEOTIDE SEQUENCE [LARGE SCALE GENOMIC DNA]</scope>
    <source>
        <strain evidence="13">JCM 10179 / CIP 106290 / LMG 19151 / DSS12</strain>
    </source>
</reference>
<dbReference type="OrthoDB" id="6076129at2"/>
<dbReference type="Pfam" id="PF07963">
    <property type="entry name" value="N_methyl"/>
    <property type="match status" value="1"/>
</dbReference>
<dbReference type="GO" id="GO:0005886">
    <property type="term" value="C:plasma membrane"/>
    <property type="evidence" value="ECO:0007669"/>
    <property type="project" value="UniProtKB-SubCell"/>
</dbReference>
<dbReference type="SUPFAM" id="SSF54523">
    <property type="entry name" value="Pili subunits"/>
    <property type="match status" value="1"/>
</dbReference>
<dbReference type="GO" id="GO:0015627">
    <property type="term" value="C:type II protein secretion system complex"/>
    <property type="evidence" value="ECO:0007669"/>
    <property type="project" value="InterPro"/>
</dbReference>
<dbReference type="KEGG" id="svo:SVI_4197"/>
<keyword evidence="8" id="KW-0472">Membrane</keyword>
<feature type="domain" description="General secretion pathway GspH" evidence="11">
    <location>
        <begin position="45"/>
        <end position="180"/>
    </location>
</feature>
<dbReference type="HOGENOM" id="CLU_111963_0_0_6"/>
<dbReference type="Proteomes" id="UP000002350">
    <property type="component" value="Chromosome"/>
</dbReference>
<keyword evidence="5" id="KW-0997">Cell inner membrane</keyword>
<dbReference type="GO" id="GO:0015628">
    <property type="term" value="P:protein secretion by the type II secretion system"/>
    <property type="evidence" value="ECO:0007669"/>
    <property type="project" value="InterPro"/>
</dbReference>
<dbReference type="STRING" id="637905.SVI_4197"/>
<evidence type="ECO:0000256" key="4">
    <source>
        <dbReference type="ARBA" id="ARBA00022481"/>
    </source>
</evidence>
<protein>
    <recommendedName>
        <fullName evidence="2">Type II secretion system protein H</fullName>
    </recommendedName>
    <alternativeName>
        <fullName evidence="10">General secretion pathway protein H</fullName>
    </alternativeName>
</protein>
<evidence type="ECO:0000256" key="8">
    <source>
        <dbReference type="ARBA" id="ARBA00023136"/>
    </source>
</evidence>
<keyword evidence="4" id="KW-0488">Methylation</keyword>
<dbReference type="NCBIfam" id="TIGR02532">
    <property type="entry name" value="IV_pilin_GFxxxE"/>
    <property type="match status" value="1"/>
</dbReference>
<dbReference type="InterPro" id="IPR002416">
    <property type="entry name" value="T2SS_protein-GspH"/>
</dbReference>
<dbReference type="InterPro" id="IPR045584">
    <property type="entry name" value="Pilin-like"/>
</dbReference>
<evidence type="ECO:0000313" key="12">
    <source>
        <dbReference type="EMBL" id="BAJ04168.1"/>
    </source>
</evidence>
<evidence type="ECO:0000256" key="6">
    <source>
        <dbReference type="ARBA" id="ARBA00022692"/>
    </source>
</evidence>
<dbReference type="NCBIfam" id="TIGR01708">
    <property type="entry name" value="typeII_sec_gspH"/>
    <property type="match status" value="1"/>
</dbReference>
<evidence type="ECO:0000256" key="7">
    <source>
        <dbReference type="ARBA" id="ARBA00022989"/>
    </source>
</evidence>
<comment type="similarity">
    <text evidence="9">Belongs to the GSP H family.</text>
</comment>
<dbReference type="InterPro" id="IPR049875">
    <property type="entry name" value="TypeII_GspH"/>
</dbReference>
<evidence type="ECO:0000256" key="5">
    <source>
        <dbReference type="ARBA" id="ARBA00022519"/>
    </source>
</evidence>
<keyword evidence="13" id="KW-1185">Reference proteome</keyword>
<evidence type="ECO:0000256" key="3">
    <source>
        <dbReference type="ARBA" id="ARBA00022475"/>
    </source>
</evidence>
<evidence type="ECO:0000256" key="10">
    <source>
        <dbReference type="ARBA" id="ARBA00030775"/>
    </source>
</evidence>
<dbReference type="Gene3D" id="3.55.40.10">
    <property type="entry name" value="minor pseudopilin epsh domain"/>
    <property type="match status" value="1"/>
</dbReference>
<dbReference type="InterPro" id="IPR012902">
    <property type="entry name" value="N_methyl_site"/>
</dbReference>
<keyword evidence="6" id="KW-0812">Transmembrane</keyword>
<evidence type="ECO:0000259" key="11">
    <source>
        <dbReference type="Pfam" id="PF12019"/>
    </source>
</evidence>
<sequence>MKQLHQKGFTLMEVLLVVLLMGLAASAVTMTMSGADPQKKLERTALQFMTATEMVLDETVLSGHFIGIVIEKTSYKYVFYDEGKWKSLDRDRILTERQMDEGVEISLVLDGLPLVQEDEEQDSWFDEDFIEEESEEEKKKYPEPQILLFPSGEMSAFEISFFSEDDQGNEIEALVVGDSLGRLTLGRDDDVNGGDDGH</sequence>
<comment type="subcellular location">
    <subcellularLocation>
        <location evidence="1">Cell inner membrane</location>
        <topology evidence="1">Single-pass membrane protein</topology>
    </subcellularLocation>
</comment>
<dbReference type="eggNOG" id="COG2165">
    <property type="taxonomic scope" value="Bacteria"/>
</dbReference>
<dbReference type="AlphaFoldDB" id="D4ZEA7"/>
<evidence type="ECO:0000313" key="13">
    <source>
        <dbReference type="Proteomes" id="UP000002350"/>
    </source>
</evidence>
<dbReference type="RefSeq" id="WP_013053452.1">
    <property type="nucleotide sequence ID" value="NC_014012.1"/>
</dbReference>
<name>D4ZEA7_SHEVD</name>
<keyword evidence="3" id="KW-1003">Cell membrane</keyword>
<dbReference type="InterPro" id="IPR022346">
    <property type="entry name" value="T2SS_GspH"/>
</dbReference>